<feature type="compositionally biased region" description="Basic and acidic residues" evidence="3">
    <location>
        <begin position="471"/>
        <end position="482"/>
    </location>
</feature>
<evidence type="ECO:0000313" key="5">
    <source>
        <dbReference type="Proteomes" id="UP000600918"/>
    </source>
</evidence>
<accession>A0A834NYE5</accession>
<dbReference type="PANTHER" id="PTHR12758:SF19">
    <property type="entry name" value="APOPTOSIS INHIBITOR 5"/>
    <property type="match status" value="1"/>
</dbReference>
<sequence>MSTDSIEKLYKNFGILADAKDKLAEHEKEYLEILTAVKGSSKEKRLASQFIARFFKYFPKLADQAIDAHLDLCEDEDMAIRKQAIKDLPTLCKDNKEYTAKIADILAQLLQAQDPSELAVVHNSVMSLLKSDPKGTISGFFSQIINGDDGTRERCIKFLATKLRAIGHDIITKEPEDLLIAECKKVLQDVTADEFHSIMEVLSWTRLGSTITGQQELIDITVEQAELSVPFKHTNIEQWSRLIQCIKHALPFFSSQIDSSRFVSYICVQVLPHLSLINASDGRDSQLELLKLLAELTVFCGTIEKPEEKVQQLYNTLITYMPLPPATEITDVPKLQFSHVECLMYAFHKLCKQTPEFLVKDPEQLKEFRLRLQYFARGIQGYIKKLREAISGKSEEELNSEENQLKVVALKTTNNINTLIKDLFHSPPSFKSVIHLSWKTSMNDKKSEKNSSSQKRHTPITFGNDSSTSKRNKDEKSNKREIYTPPSGKYSSNISSNYGSRGRFRGNRSGGRGGYRPRGRKSDSVRPEKYMCTEKYVEVYYQQNVVLTNVTEQTKEHKCFQSAEQNMNTIGMIIKKTTAKLYLI</sequence>
<keyword evidence="5" id="KW-1185">Reference proteome</keyword>
<gene>
    <name evidence="4" type="ORF">H0235_009236</name>
</gene>
<evidence type="ECO:0000256" key="1">
    <source>
        <dbReference type="ARBA" id="ARBA00009515"/>
    </source>
</evidence>
<dbReference type="GO" id="GO:0005634">
    <property type="term" value="C:nucleus"/>
    <property type="evidence" value="ECO:0007669"/>
    <property type="project" value="TreeGrafter"/>
</dbReference>
<dbReference type="Proteomes" id="UP000600918">
    <property type="component" value="Unassembled WGS sequence"/>
</dbReference>
<dbReference type="AlphaFoldDB" id="A0A834NYE5"/>
<dbReference type="EMBL" id="JACSDY010000008">
    <property type="protein sequence ID" value="KAF7421400.1"/>
    <property type="molecule type" value="Genomic_DNA"/>
</dbReference>
<evidence type="ECO:0008006" key="6">
    <source>
        <dbReference type="Google" id="ProtNLM"/>
    </source>
</evidence>
<comment type="similarity">
    <text evidence="1">Belongs to the API5 family.</text>
</comment>
<protein>
    <recommendedName>
        <fullName evidence="6">Apoptosis inhibitor 5</fullName>
    </recommendedName>
</protein>
<dbReference type="SUPFAM" id="SSF48371">
    <property type="entry name" value="ARM repeat"/>
    <property type="match status" value="1"/>
</dbReference>
<organism evidence="4 5">
    <name type="scientific">Vespula pensylvanica</name>
    <name type="common">Western yellow jacket</name>
    <name type="synonym">Wasp</name>
    <dbReference type="NCBI Taxonomy" id="30213"/>
    <lineage>
        <taxon>Eukaryota</taxon>
        <taxon>Metazoa</taxon>
        <taxon>Ecdysozoa</taxon>
        <taxon>Arthropoda</taxon>
        <taxon>Hexapoda</taxon>
        <taxon>Insecta</taxon>
        <taxon>Pterygota</taxon>
        <taxon>Neoptera</taxon>
        <taxon>Endopterygota</taxon>
        <taxon>Hymenoptera</taxon>
        <taxon>Apocrita</taxon>
        <taxon>Aculeata</taxon>
        <taxon>Vespoidea</taxon>
        <taxon>Vespidae</taxon>
        <taxon>Vespinae</taxon>
        <taxon>Vespula</taxon>
    </lineage>
</organism>
<dbReference type="InterPro" id="IPR008383">
    <property type="entry name" value="API5"/>
</dbReference>
<dbReference type="GO" id="GO:0006915">
    <property type="term" value="P:apoptotic process"/>
    <property type="evidence" value="ECO:0007669"/>
    <property type="project" value="UniProtKB-KW"/>
</dbReference>
<proteinExistence type="inferred from homology"/>
<dbReference type="Pfam" id="PF05918">
    <property type="entry name" value="API5"/>
    <property type="match status" value="1"/>
</dbReference>
<feature type="region of interest" description="Disordered" evidence="3">
    <location>
        <begin position="441"/>
        <end position="526"/>
    </location>
</feature>
<evidence type="ECO:0000256" key="2">
    <source>
        <dbReference type="ARBA" id="ARBA00022703"/>
    </source>
</evidence>
<dbReference type="InterPro" id="IPR011989">
    <property type="entry name" value="ARM-like"/>
</dbReference>
<dbReference type="InterPro" id="IPR016024">
    <property type="entry name" value="ARM-type_fold"/>
</dbReference>
<reference evidence="4" key="1">
    <citation type="journal article" date="2020" name="G3 (Bethesda)">
        <title>High-Quality Assemblies for Three Invasive Social Wasps from the &lt;i&gt;Vespula&lt;/i&gt; Genus.</title>
        <authorList>
            <person name="Harrop T.W.R."/>
            <person name="Guhlin J."/>
            <person name="McLaughlin G.M."/>
            <person name="Permina E."/>
            <person name="Stockwell P."/>
            <person name="Gilligan J."/>
            <person name="Le Lec M.F."/>
            <person name="Gruber M.A.M."/>
            <person name="Quinn O."/>
            <person name="Lovegrove M."/>
            <person name="Duncan E.J."/>
            <person name="Remnant E.J."/>
            <person name="Van Eeckhoven J."/>
            <person name="Graham B."/>
            <person name="Knapp R.A."/>
            <person name="Langford K.W."/>
            <person name="Kronenberg Z."/>
            <person name="Press M.O."/>
            <person name="Eacker S.M."/>
            <person name="Wilson-Rankin E.E."/>
            <person name="Purcell J."/>
            <person name="Lester P.J."/>
            <person name="Dearden P.K."/>
        </authorList>
    </citation>
    <scope>NUCLEOTIDE SEQUENCE</scope>
    <source>
        <strain evidence="4">Volc-1</strain>
    </source>
</reference>
<comment type="caution">
    <text evidence="4">The sequence shown here is derived from an EMBL/GenBank/DDBJ whole genome shotgun (WGS) entry which is preliminary data.</text>
</comment>
<keyword evidence="2" id="KW-0053">Apoptosis</keyword>
<evidence type="ECO:0000313" key="4">
    <source>
        <dbReference type="EMBL" id="KAF7421400.1"/>
    </source>
</evidence>
<evidence type="ECO:0000256" key="3">
    <source>
        <dbReference type="SAM" id="MobiDB-lite"/>
    </source>
</evidence>
<name>A0A834NYE5_VESPE</name>
<dbReference type="Gene3D" id="1.25.10.10">
    <property type="entry name" value="Leucine-rich Repeat Variant"/>
    <property type="match status" value="1"/>
</dbReference>
<dbReference type="GO" id="GO:0043066">
    <property type="term" value="P:negative regulation of apoptotic process"/>
    <property type="evidence" value="ECO:0007669"/>
    <property type="project" value="TreeGrafter"/>
</dbReference>
<dbReference type="PANTHER" id="PTHR12758">
    <property type="entry name" value="APOPTOSIS INHIBITOR 5-RELATED"/>
    <property type="match status" value="1"/>
</dbReference>
<dbReference type="GO" id="GO:0003723">
    <property type="term" value="F:RNA binding"/>
    <property type="evidence" value="ECO:0007669"/>
    <property type="project" value="TreeGrafter"/>
</dbReference>